<proteinExistence type="predicted"/>
<dbReference type="AlphaFoldDB" id="A0A0C3D6U4"/>
<protein>
    <submittedName>
        <fullName evidence="3">Uncharacterized protein</fullName>
    </submittedName>
</protein>
<reference evidence="3 4" key="1">
    <citation type="submission" date="2014-04" db="EMBL/GenBank/DDBJ databases">
        <authorList>
            <consortium name="DOE Joint Genome Institute"/>
            <person name="Kuo A."/>
            <person name="Martino E."/>
            <person name="Perotto S."/>
            <person name="Kohler A."/>
            <person name="Nagy L.G."/>
            <person name="Floudas D."/>
            <person name="Copeland A."/>
            <person name="Barry K.W."/>
            <person name="Cichocki N."/>
            <person name="Veneault-Fourrey C."/>
            <person name="LaButti K."/>
            <person name="Lindquist E.A."/>
            <person name="Lipzen A."/>
            <person name="Lundell T."/>
            <person name="Morin E."/>
            <person name="Murat C."/>
            <person name="Sun H."/>
            <person name="Tunlid A."/>
            <person name="Henrissat B."/>
            <person name="Grigoriev I.V."/>
            <person name="Hibbett D.S."/>
            <person name="Martin F."/>
            <person name="Nordberg H.P."/>
            <person name="Cantor M.N."/>
            <person name="Hua S.X."/>
        </authorList>
    </citation>
    <scope>NUCLEOTIDE SEQUENCE [LARGE SCALE GENOMIC DNA]</scope>
    <source>
        <strain evidence="3 4">Zn</strain>
    </source>
</reference>
<organism evidence="3 4">
    <name type="scientific">Oidiodendron maius (strain Zn)</name>
    <dbReference type="NCBI Taxonomy" id="913774"/>
    <lineage>
        <taxon>Eukaryota</taxon>
        <taxon>Fungi</taxon>
        <taxon>Dikarya</taxon>
        <taxon>Ascomycota</taxon>
        <taxon>Pezizomycotina</taxon>
        <taxon>Leotiomycetes</taxon>
        <taxon>Leotiomycetes incertae sedis</taxon>
        <taxon>Myxotrichaceae</taxon>
        <taxon>Oidiodendron</taxon>
    </lineage>
</organism>
<reference evidence="4" key="2">
    <citation type="submission" date="2015-01" db="EMBL/GenBank/DDBJ databases">
        <title>Evolutionary Origins and Diversification of the Mycorrhizal Mutualists.</title>
        <authorList>
            <consortium name="DOE Joint Genome Institute"/>
            <consortium name="Mycorrhizal Genomics Consortium"/>
            <person name="Kohler A."/>
            <person name="Kuo A."/>
            <person name="Nagy L.G."/>
            <person name="Floudas D."/>
            <person name="Copeland A."/>
            <person name="Barry K.W."/>
            <person name="Cichocki N."/>
            <person name="Veneault-Fourrey C."/>
            <person name="LaButti K."/>
            <person name="Lindquist E.A."/>
            <person name="Lipzen A."/>
            <person name="Lundell T."/>
            <person name="Morin E."/>
            <person name="Murat C."/>
            <person name="Riley R."/>
            <person name="Ohm R."/>
            <person name="Sun H."/>
            <person name="Tunlid A."/>
            <person name="Henrissat B."/>
            <person name="Grigoriev I.V."/>
            <person name="Hibbett D.S."/>
            <person name="Martin F."/>
        </authorList>
    </citation>
    <scope>NUCLEOTIDE SEQUENCE [LARGE SCALE GENOMIC DNA]</scope>
    <source>
        <strain evidence="4">Zn</strain>
    </source>
</reference>
<dbReference type="InParanoid" id="A0A0C3D6U4"/>
<feature type="compositionally biased region" description="Basic and acidic residues" evidence="1">
    <location>
        <begin position="106"/>
        <end position="120"/>
    </location>
</feature>
<keyword evidence="4" id="KW-1185">Reference proteome</keyword>
<sequence length="156" mass="16606">MCAILSVFTMCHRQILAAVATSDTHALNSRHTGENTGGTDVDARAVTAGPSLVARNHGEDSGSNPKGSSNSKRGGDAKGTTTAEKKPESKSGGETSGSDETSNTNSKDDKAEKEKMDRINAKAKAAAEDYNRRLKEAKAKGFVYEEYDPNYLGEDY</sequence>
<feature type="region of interest" description="Disordered" evidence="1">
    <location>
        <begin position="28"/>
        <end position="120"/>
    </location>
</feature>
<feature type="signal peptide" evidence="2">
    <location>
        <begin position="1"/>
        <end position="17"/>
    </location>
</feature>
<dbReference type="EMBL" id="KN832882">
    <property type="protein sequence ID" value="KIM97602.1"/>
    <property type="molecule type" value="Genomic_DNA"/>
</dbReference>
<name>A0A0C3D6U4_OIDMZ</name>
<dbReference type="HOGENOM" id="CLU_1687165_0_0_1"/>
<dbReference type="Proteomes" id="UP000054321">
    <property type="component" value="Unassembled WGS sequence"/>
</dbReference>
<feature type="compositionally biased region" description="Low complexity" evidence="1">
    <location>
        <begin position="92"/>
        <end position="105"/>
    </location>
</feature>
<evidence type="ECO:0000313" key="4">
    <source>
        <dbReference type="Proteomes" id="UP000054321"/>
    </source>
</evidence>
<evidence type="ECO:0000256" key="2">
    <source>
        <dbReference type="SAM" id="SignalP"/>
    </source>
</evidence>
<feature type="chain" id="PRO_5002163286" evidence="2">
    <location>
        <begin position="18"/>
        <end position="156"/>
    </location>
</feature>
<keyword evidence="2" id="KW-0732">Signal</keyword>
<gene>
    <name evidence="3" type="ORF">OIDMADRAFT_147989</name>
</gene>
<evidence type="ECO:0000256" key="1">
    <source>
        <dbReference type="SAM" id="MobiDB-lite"/>
    </source>
</evidence>
<feature type="compositionally biased region" description="Low complexity" evidence="1">
    <location>
        <begin position="61"/>
        <end position="72"/>
    </location>
</feature>
<accession>A0A0C3D6U4</accession>
<evidence type="ECO:0000313" key="3">
    <source>
        <dbReference type="EMBL" id="KIM97602.1"/>
    </source>
</evidence>